<sequence length="436" mass="51885">MLDFIGVSLGFTCVSAVFGVNKKIRSTKKDGYNTCVFDTMISNYEGIIDCINNDFEGFCDPNNLELININTDYAIYPHWEQPLNEQWVYNKKYKFLFNHESPGHANLYLTQQWESIDYYIKNNFENFIIKYNKRINNFRNYINSGKFIIFIINKYDNNVYELERTLFLKYPKLNFKIITVICNIRDTEIFHRNILRMMKFENNEIENIFTKRATICNNEYNSDKNNKFSKNEELLLYYKNSVLTKSHINQHLNVVKYYSEKCSSVLELGLTVYTIGITASVILGMEQNNYPNNLFTGIFEISLGQELQYLKNITNINMNILKEREINIKVEDLQNHDMLIINSWFTYKHVKYNLENFGKIINNYIIICATTIHEHEDHPLYISGEYTPVRDFSEYPYDNKKGLGEAIKEFLEDHTEWVLYERHYNNYGMTILKKMQ</sequence>
<proteinExistence type="predicted"/>
<organism evidence="1">
    <name type="scientific">viral metagenome</name>
    <dbReference type="NCBI Taxonomy" id="1070528"/>
    <lineage>
        <taxon>unclassified sequences</taxon>
        <taxon>metagenomes</taxon>
        <taxon>organismal metagenomes</taxon>
    </lineage>
</organism>
<accession>A0A6C0AFQ8</accession>
<dbReference type="AlphaFoldDB" id="A0A6C0AFQ8"/>
<dbReference type="InterPro" id="IPR014903">
    <property type="entry name" value="DUF1796"/>
</dbReference>
<name>A0A6C0AFQ8_9ZZZZ</name>
<protein>
    <submittedName>
        <fullName evidence="1">Uncharacterized protein</fullName>
    </submittedName>
</protein>
<reference evidence="1" key="1">
    <citation type="journal article" date="2020" name="Nature">
        <title>Giant virus diversity and host interactions through global metagenomics.</title>
        <authorList>
            <person name="Schulz F."/>
            <person name="Roux S."/>
            <person name="Paez-Espino D."/>
            <person name="Jungbluth S."/>
            <person name="Walsh D.A."/>
            <person name="Denef V.J."/>
            <person name="McMahon K.D."/>
            <person name="Konstantinidis K.T."/>
            <person name="Eloe-Fadrosh E.A."/>
            <person name="Kyrpides N.C."/>
            <person name="Woyke T."/>
        </authorList>
    </citation>
    <scope>NUCLEOTIDE SEQUENCE</scope>
    <source>
        <strain evidence="1">GVMAG-S-1021933-23</strain>
    </source>
</reference>
<evidence type="ECO:0000313" key="1">
    <source>
        <dbReference type="EMBL" id="QHS78542.1"/>
    </source>
</evidence>
<dbReference type="EMBL" id="MN740599">
    <property type="protein sequence ID" value="QHS78542.1"/>
    <property type="molecule type" value="Genomic_DNA"/>
</dbReference>
<dbReference type="Pfam" id="PF08795">
    <property type="entry name" value="DUF1796"/>
    <property type="match status" value="1"/>
</dbReference>